<feature type="signal peptide" evidence="10">
    <location>
        <begin position="1"/>
        <end position="25"/>
    </location>
</feature>
<evidence type="ECO:0000256" key="2">
    <source>
        <dbReference type="ARBA" id="ARBA00004479"/>
    </source>
</evidence>
<dbReference type="InterPro" id="IPR001611">
    <property type="entry name" value="Leu-rich_rpt"/>
</dbReference>
<keyword evidence="4" id="KW-0433">Leucine-rich repeat</keyword>
<dbReference type="InterPro" id="IPR032675">
    <property type="entry name" value="LRR_dom_sf"/>
</dbReference>
<accession>A0A6A2YI80</accession>
<dbReference type="PANTHER" id="PTHR48006">
    <property type="entry name" value="LEUCINE-RICH REPEAT-CONTAINING PROTEIN DDB_G0281931-RELATED"/>
    <property type="match status" value="1"/>
</dbReference>
<dbReference type="InterPro" id="IPR051824">
    <property type="entry name" value="LRR_Rcpt-Like_S/T_Kinase"/>
</dbReference>
<evidence type="ECO:0000313" key="13">
    <source>
        <dbReference type="Proteomes" id="UP000436088"/>
    </source>
</evidence>
<evidence type="ECO:0000256" key="5">
    <source>
        <dbReference type="ARBA" id="ARBA00022692"/>
    </source>
</evidence>
<evidence type="ECO:0000256" key="3">
    <source>
        <dbReference type="ARBA" id="ARBA00022475"/>
    </source>
</evidence>
<dbReference type="PRINTS" id="PR00019">
    <property type="entry name" value="LEURICHRPT"/>
</dbReference>
<dbReference type="Proteomes" id="UP000436088">
    <property type="component" value="Unassembled WGS sequence"/>
</dbReference>
<dbReference type="FunFam" id="3.80.10.10:FF:000400">
    <property type="entry name" value="Nuclear pore complex protein NUP107"/>
    <property type="match status" value="1"/>
</dbReference>
<organism evidence="12 13">
    <name type="scientific">Hibiscus syriacus</name>
    <name type="common">Rose of Sharon</name>
    <dbReference type="NCBI Taxonomy" id="106335"/>
    <lineage>
        <taxon>Eukaryota</taxon>
        <taxon>Viridiplantae</taxon>
        <taxon>Streptophyta</taxon>
        <taxon>Embryophyta</taxon>
        <taxon>Tracheophyta</taxon>
        <taxon>Spermatophyta</taxon>
        <taxon>Magnoliopsida</taxon>
        <taxon>eudicotyledons</taxon>
        <taxon>Gunneridae</taxon>
        <taxon>Pentapetalae</taxon>
        <taxon>rosids</taxon>
        <taxon>malvids</taxon>
        <taxon>Malvales</taxon>
        <taxon>Malvaceae</taxon>
        <taxon>Malvoideae</taxon>
        <taxon>Hibiscus</taxon>
    </lineage>
</organism>
<feature type="chain" id="PRO_5025343029" evidence="10">
    <location>
        <begin position="26"/>
        <end position="542"/>
    </location>
</feature>
<evidence type="ECO:0000256" key="6">
    <source>
        <dbReference type="ARBA" id="ARBA00022729"/>
    </source>
</evidence>
<dbReference type="Pfam" id="PF00560">
    <property type="entry name" value="LRR_1"/>
    <property type="match status" value="4"/>
</dbReference>
<keyword evidence="3" id="KW-1003">Cell membrane</keyword>
<dbReference type="SMART" id="SM00369">
    <property type="entry name" value="LRR_TYP"/>
    <property type="match status" value="5"/>
</dbReference>
<keyword evidence="7" id="KW-0677">Repeat</keyword>
<protein>
    <submittedName>
        <fullName evidence="12">High mobility group B protein 7-like</fullName>
    </submittedName>
</protein>
<dbReference type="GO" id="GO:0005886">
    <property type="term" value="C:plasma membrane"/>
    <property type="evidence" value="ECO:0007669"/>
    <property type="project" value="UniProtKB-SubCell"/>
</dbReference>
<evidence type="ECO:0000313" key="12">
    <source>
        <dbReference type="EMBL" id="KAE8677869.1"/>
    </source>
</evidence>
<comment type="subcellular location">
    <subcellularLocation>
        <location evidence="1">Cell membrane</location>
    </subcellularLocation>
    <subcellularLocation>
        <location evidence="2">Membrane</location>
        <topology evidence="2">Single-pass type I membrane protein</topology>
    </subcellularLocation>
</comment>
<sequence length="542" mass="58960">MQILIWVFEVALVCSVFPFPPLSLAQTISQAPPVCSGADRAALLAFKAKIVKDTTESLSSWTGTDCCGGDWEGVECNPAGRVTTLALQSPARDGALYMKGTLSSSLGSLPFLEVLVISGMKLISGPIPDSFSKLTRLTQLVLEDNSLQGYIPLSLGRLSYLQTLSLAGNRLKGTVPPGLGNLRNLVMMNLGRNLLSGPIPSSFKTLLRLQSFDLSFNSFSGSIPEFIGQFRNITFIDISNNRVSDHLPISMFNLVSLSYLSLSHNQLTGTIPDQIGNLKSLTSISLSSNKFIGHIPASISRLQNLWHLNLSRNGFTGPLPDVSSGGIPSLLSIDLSFNNLSLGTVPNWITDRQLSDVNLAGCKLKGSLPKFTRPDSLNSIDLSNNFFTGGISSFLSSMTSLQKLKLSNNQLKFDLSELKVPDGISSIDLHSNSVIGSLSVILNNRTSSFLEVIDVSNNLISGTIPEFTKGLNFKSVEYREQPDCREDTKFNLESGRTRKAGCFEEPDNWNHTDKFRTIGGASLARCFHQQAHWKDPSKLVGH</sequence>
<dbReference type="EMBL" id="VEPZ02001351">
    <property type="protein sequence ID" value="KAE8677869.1"/>
    <property type="molecule type" value="Genomic_DNA"/>
</dbReference>
<comment type="caution">
    <text evidence="12">The sequence shown here is derived from an EMBL/GenBank/DDBJ whole genome shotgun (WGS) entry which is preliminary data.</text>
</comment>
<dbReference type="Gene3D" id="3.80.10.10">
    <property type="entry name" value="Ribonuclease Inhibitor"/>
    <property type="match status" value="3"/>
</dbReference>
<dbReference type="FunFam" id="3.80.10.10:FF:000299">
    <property type="entry name" value="Piriformospora indica-insensitive protein 2"/>
    <property type="match status" value="1"/>
</dbReference>
<evidence type="ECO:0000256" key="9">
    <source>
        <dbReference type="ARBA" id="ARBA00023136"/>
    </source>
</evidence>
<evidence type="ECO:0000256" key="4">
    <source>
        <dbReference type="ARBA" id="ARBA00022614"/>
    </source>
</evidence>
<feature type="domain" description="Leucine-rich repeat-containing N-terminal plant-type" evidence="11">
    <location>
        <begin position="38"/>
        <end position="77"/>
    </location>
</feature>
<evidence type="ECO:0000256" key="1">
    <source>
        <dbReference type="ARBA" id="ARBA00004236"/>
    </source>
</evidence>
<keyword evidence="5" id="KW-0812">Transmembrane</keyword>
<dbReference type="InterPro" id="IPR013210">
    <property type="entry name" value="LRR_N_plant-typ"/>
</dbReference>
<gene>
    <name evidence="12" type="ORF">F3Y22_tig00111493pilonHSYRG00094</name>
</gene>
<keyword evidence="13" id="KW-1185">Reference proteome</keyword>
<proteinExistence type="predicted"/>
<dbReference type="AlphaFoldDB" id="A0A6A2YI80"/>
<dbReference type="InterPro" id="IPR003591">
    <property type="entry name" value="Leu-rich_rpt_typical-subtyp"/>
</dbReference>
<dbReference type="PANTHER" id="PTHR48006:SF47">
    <property type="entry name" value="PHYTOSULFOKINE RECEPTOR 2-LIKE"/>
    <property type="match status" value="1"/>
</dbReference>
<keyword evidence="9" id="KW-0472">Membrane</keyword>
<keyword evidence="6 10" id="KW-0732">Signal</keyword>
<evidence type="ECO:0000256" key="7">
    <source>
        <dbReference type="ARBA" id="ARBA00022737"/>
    </source>
</evidence>
<dbReference type="Pfam" id="PF08263">
    <property type="entry name" value="LRRNT_2"/>
    <property type="match status" value="1"/>
</dbReference>
<dbReference type="SUPFAM" id="SSF52058">
    <property type="entry name" value="L domain-like"/>
    <property type="match status" value="2"/>
</dbReference>
<name>A0A6A2YI80_HIBSY</name>
<reference evidence="12" key="1">
    <citation type="submission" date="2019-09" db="EMBL/GenBank/DDBJ databases">
        <title>Draft genome information of white flower Hibiscus syriacus.</title>
        <authorList>
            <person name="Kim Y.-M."/>
        </authorList>
    </citation>
    <scope>NUCLEOTIDE SEQUENCE [LARGE SCALE GENOMIC DNA]</scope>
    <source>
        <strain evidence="12">YM2019G1</strain>
    </source>
</reference>
<evidence type="ECO:0000259" key="11">
    <source>
        <dbReference type="Pfam" id="PF08263"/>
    </source>
</evidence>
<dbReference type="Pfam" id="PF13855">
    <property type="entry name" value="LRR_8"/>
    <property type="match status" value="1"/>
</dbReference>
<evidence type="ECO:0000256" key="8">
    <source>
        <dbReference type="ARBA" id="ARBA00022989"/>
    </source>
</evidence>
<keyword evidence="8" id="KW-1133">Transmembrane helix</keyword>
<evidence type="ECO:0000256" key="10">
    <source>
        <dbReference type="SAM" id="SignalP"/>
    </source>
</evidence>